<evidence type="ECO:0000313" key="3">
    <source>
        <dbReference type="Proteomes" id="UP000321234"/>
    </source>
</evidence>
<sequence length="221" mass="25000">MAILVFRFTYSADVLTAGLVAVLAIISAIVRTRGRALQRTLAKRWGVLPLEALLQATGEGNPLIRARRRELLAQLVGRPLPTAREECLRPEEAKHRYAAATKRLQIQARRFPKEAPLVREELVNYNFARNMLAIKWVGVAVALLIAGEGVRRLLAEDDWQMPVVLSTAYSLVMVVVWLAFVRESWVRDVAKIYADRLLDALEGLVGAVDVSRPPWWSRRRR</sequence>
<evidence type="ECO:0000313" key="2">
    <source>
        <dbReference type="EMBL" id="TXR52433.1"/>
    </source>
</evidence>
<organism evidence="2 3">
    <name type="scientific">Quadrisphaera setariae</name>
    <dbReference type="NCBI Taxonomy" id="2593304"/>
    <lineage>
        <taxon>Bacteria</taxon>
        <taxon>Bacillati</taxon>
        <taxon>Actinomycetota</taxon>
        <taxon>Actinomycetes</taxon>
        <taxon>Kineosporiales</taxon>
        <taxon>Kineosporiaceae</taxon>
        <taxon>Quadrisphaera</taxon>
    </lineage>
</organism>
<comment type="caution">
    <text evidence="2">The sequence shown here is derived from an EMBL/GenBank/DDBJ whole genome shotgun (WGS) entry which is preliminary data.</text>
</comment>
<protein>
    <submittedName>
        <fullName evidence="2">Uncharacterized protein</fullName>
    </submittedName>
</protein>
<keyword evidence="3" id="KW-1185">Reference proteome</keyword>
<reference evidence="2 3" key="1">
    <citation type="submission" date="2019-07" db="EMBL/GenBank/DDBJ databases">
        <title>Quadrisphaera sp. strain DD2A genome sequencing and assembly.</title>
        <authorList>
            <person name="Kim I."/>
        </authorList>
    </citation>
    <scope>NUCLEOTIDE SEQUENCE [LARGE SCALE GENOMIC DNA]</scope>
    <source>
        <strain evidence="2 3">DD2A</strain>
    </source>
</reference>
<proteinExistence type="predicted"/>
<keyword evidence="1" id="KW-0812">Transmembrane</keyword>
<dbReference type="EMBL" id="VKAC01000014">
    <property type="protein sequence ID" value="TXR52433.1"/>
    <property type="molecule type" value="Genomic_DNA"/>
</dbReference>
<feature type="transmembrane region" description="Helical" evidence="1">
    <location>
        <begin position="12"/>
        <end position="30"/>
    </location>
</feature>
<keyword evidence="1" id="KW-0472">Membrane</keyword>
<gene>
    <name evidence="2" type="ORF">FMM08_19760</name>
</gene>
<dbReference type="AlphaFoldDB" id="A0A5C8Z589"/>
<feature type="transmembrane region" description="Helical" evidence="1">
    <location>
        <begin position="159"/>
        <end position="181"/>
    </location>
</feature>
<dbReference type="Proteomes" id="UP000321234">
    <property type="component" value="Unassembled WGS sequence"/>
</dbReference>
<feature type="transmembrane region" description="Helical" evidence="1">
    <location>
        <begin position="127"/>
        <end position="147"/>
    </location>
</feature>
<keyword evidence="1" id="KW-1133">Transmembrane helix</keyword>
<evidence type="ECO:0000256" key="1">
    <source>
        <dbReference type="SAM" id="Phobius"/>
    </source>
</evidence>
<accession>A0A5C8Z589</accession>
<dbReference type="RefSeq" id="WP_139713895.1">
    <property type="nucleotide sequence ID" value="NZ_VKAC01000014.1"/>
</dbReference>
<name>A0A5C8Z589_9ACTN</name>
<dbReference type="OrthoDB" id="2083198at2"/>